<dbReference type="Pfam" id="PF17137">
    <property type="entry name" value="DUF5110"/>
    <property type="match status" value="1"/>
</dbReference>
<evidence type="ECO:0000259" key="3">
    <source>
        <dbReference type="Pfam" id="PF01055"/>
    </source>
</evidence>
<dbReference type="Proteomes" id="UP000307749">
    <property type="component" value="Unassembled WGS sequence"/>
</dbReference>
<evidence type="ECO:0000256" key="1">
    <source>
        <dbReference type="ARBA" id="ARBA00007806"/>
    </source>
</evidence>
<keyword evidence="2 6" id="KW-0378">Hydrolase</keyword>
<dbReference type="CDD" id="cd06589">
    <property type="entry name" value="GH31"/>
    <property type="match status" value="1"/>
</dbReference>
<dbReference type="InterPro" id="IPR033403">
    <property type="entry name" value="DUF5110"/>
</dbReference>
<dbReference type="InterPro" id="IPR017853">
    <property type="entry name" value="GH"/>
</dbReference>
<comment type="similarity">
    <text evidence="1 2">Belongs to the glycosyl hydrolase 31 family.</text>
</comment>
<dbReference type="Gene3D" id="3.20.20.80">
    <property type="entry name" value="Glycosidases"/>
    <property type="match status" value="1"/>
</dbReference>
<dbReference type="PANTHER" id="PTHR43863">
    <property type="entry name" value="HYDROLASE, PUTATIVE (AFU_ORTHOLOGUE AFUA_1G03140)-RELATED"/>
    <property type="match status" value="1"/>
</dbReference>
<keyword evidence="2" id="KW-0326">Glycosidase</keyword>
<comment type="caution">
    <text evidence="6">The sequence shown here is derived from an EMBL/GenBank/DDBJ whole genome shotgun (WGS) entry which is preliminary data.</text>
</comment>
<keyword evidence="7" id="KW-1185">Reference proteome</keyword>
<dbReference type="Pfam" id="PF01055">
    <property type="entry name" value="Glyco_hydro_31_2nd"/>
    <property type="match status" value="1"/>
</dbReference>
<dbReference type="SUPFAM" id="SSF51011">
    <property type="entry name" value="Glycosyl hydrolase domain"/>
    <property type="match status" value="1"/>
</dbReference>
<dbReference type="Gene3D" id="2.60.40.1180">
    <property type="entry name" value="Golgi alpha-mannosidase II"/>
    <property type="match status" value="2"/>
</dbReference>
<evidence type="ECO:0000313" key="7">
    <source>
        <dbReference type="Proteomes" id="UP000307749"/>
    </source>
</evidence>
<evidence type="ECO:0000259" key="5">
    <source>
        <dbReference type="Pfam" id="PF21365"/>
    </source>
</evidence>
<dbReference type="GO" id="GO:0005975">
    <property type="term" value="P:carbohydrate metabolic process"/>
    <property type="evidence" value="ECO:0007669"/>
    <property type="project" value="InterPro"/>
</dbReference>
<dbReference type="InterPro" id="IPR051816">
    <property type="entry name" value="Glycosyl_Hydrolase_31"/>
</dbReference>
<organism evidence="6 7">
    <name type="scientific">Metallibacterium scheffleri</name>
    <dbReference type="NCBI Taxonomy" id="993689"/>
    <lineage>
        <taxon>Bacteria</taxon>
        <taxon>Pseudomonadati</taxon>
        <taxon>Pseudomonadota</taxon>
        <taxon>Gammaproteobacteria</taxon>
        <taxon>Lysobacterales</taxon>
        <taxon>Rhodanobacteraceae</taxon>
        <taxon>Metallibacterium</taxon>
    </lineage>
</organism>
<name>A0A4S3KLI6_9GAMM</name>
<dbReference type="STRING" id="993689.GCA_002077135_01745"/>
<dbReference type="EMBL" id="MWQO01000041">
    <property type="protein sequence ID" value="THD09248.1"/>
    <property type="molecule type" value="Genomic_DNA"/>
</dbReference>
<gene>
    <name evidence="6" type="ORF">B1806_11815</name>
</gene>
<feature type="domain" description="Glycosyl hydrolase family 31 C-terminal" evidence="5">
    <location>
        <begin position="557"/>
        <end position="645"/>
    </location>
</feature>
<dbReference type="PANTHER" id="PTHR43863:SF2">
    <property type="entry name" value="MALTASE-GLUCOAMYLASE"/>
    <property type="match status" value="1"/>
</dbReference>
<dbReference type="InterPro" id="IPR013780">
    <property type="entry name" value="Glyco_hydro_b"/>
</dbReference>
<dbReference type="SUPFAM" id="SSF51445">
    <property type="entry name" value="(Trans)glycosidases"/>
    <property type="match status" value="1"/>
</dbReference>
<dbReference type="InterPro" id="IPR000322">
    <property type="entry name" value="Glyco_hydro_31_TIM"/>
</dbReference>
<feature type="domain" description="DUF5110" evidence="4">
    <location>
        <begin position="662"/>
        <end position="730"/>
    </location>
</feature>
<proteinExistence type="inferred from homology"/>
<dbReference type="GO" id="GO:0004553">
    <property type="term" value="F:hydrolase activity, hydrolyzing O-glycosyl compounds"/>
    <property type="evidence" value="ECO:0007669"/>
    <property type="project" value="InterPro"/>
</dbReference>
<dbReference type="AlphaFoldDB" id="A0A4S3KLI6"/>
<sequence>MLTLSGPLQAQTTAAATAVPPAATSARTAAVPVFVTTHRYGFDLRQGNDVITLRWWAPNILEVHLLPDAHASADTLVLDPHMPFMHFAPQVRSDAAGEVLQTSPAMQVRWQQAGDRLSIRDAQGHTLLRVDDLAALRDGRIALQSNPADALYGLGGYSKSDPSAAGLLRAGQWTVKAGMQGHPGAPWLWSSAGWGVLVDTLGAQVQMHAGAINWTRLSKPDTHFFVITGAPDALFAGLRTLSGAAPLFPKWSLGFINSQWGIDQRELLHIVRKYRALDIPLDAFALDFDWKAWGQNDYGEFRWNTKKFPGGPDGSLKKQLDALGVHLIGIQKPRIGVHTIEGQYASEHDFWFPGLKAEPDYFSHKLVQDLDFDNPAVRAWFFNPALRHSFATGIVGWWNDEADTTPDDTQFMNMQRAEYDGQRKYFPDTRVFSLNRDFYLGAQRYAYALWSGDIDTGFASMAAQRERMLSAIDAGEMWWGMDGGGFQGHPSPQNYARWIEFDAFCPIFRVHGTHDQRRQPWVYGPTAEAAAVAAMRLRYQLLPYIYSYAWQDHSAGVGVVRPLAMAFPDDAAVRNDISAWMFGDWLLVAPVMEQGQIAKTIRLPPGTWTEWTTGKVYAGGQAVTLPVDAKTWSDIPLFIRAGAIIPMQPVMEYVGQHPVTQVTVQVFPAATPSTFEYYDDNGRNYAYEQGDYFLQRLGTQREAQGVRLSLAPAQGHYRPALQTYLFAVHGIAARAVQAAGAPLAQHASLAALQAGAAPGWATGHDRYGAVTWLKLRAGFGQYLLLESR</sequence>
<evidence type="ECO:0000256" key="2">
    <source>
        <dbReference type="RuleBase" id="RU361185"/>
    </source>
</evidence>
<dbReference type="InterPro" id="IPR048395">
    <property type="entry name" value="Glyco_hydro_31_C"/>
</dbReference>
<evidence type="ECO:0000259" key="4">
    <source>
        <dbReference type="Pfam" id="PF17137"/>
    </source>
</evidence>
<dbReference type="Gene3D" id="2.60.40.1760">
    <property type="entry name" value="glycosyl hydrolase (family 31)"/>
    <property type="match status" value="1"/>
</dbReference>
<feature type="domain" description="Glycoside hydrolase family 31 TIM barrel" evidence="3">
    <location>
        <begin position="246"/>
        <end position="547"/>
    </location>
</feature>
<dbReference type="OrthoDB" id="176168at2"/>
<dbReference type="GO" id="GO:0030246">
    <property type="term" value="F:carbohydrate binding"/>
    <property type="evidence" value="ECO:0007669"/>
    <property type="project" value="InterPro"/>
</dbReference>
<dbReference type="Pfam" id="PF21365">
    <property type="entry name" value="Glyco_hydro_31_3rd"/>
    <property type="match status" value="1"/>
</dbReference>
<dbReference type="InterPro" id="IPR011013">
    <property type="entry name" value="Gal_mutarotase_sf_dom"/>
</dbReference>
<reference evidence="6 7" key="1">
    <citation type="submission" date="2017-02" db="EMBL/GenBank/DDBJ databases">
        <title>Whole genome sequencing of Metallibacterium scheffleri DSM 24874 (T).</title>
        <authorList>
            <person name="Kumar S."/>
            <person name="Patil P."/>
            <person name="Patil P.B."/>
        </authorList>
    </citation>
    <scope>NUCLEOTIDE SEQUENCE [LARGE SCALE GENOMIC DNA]</scope>
    <source>
        <strain evidence="6 7">DSM 24874</strain>
    </source>
</reference>
<accession>A0A4S3KLI6</accession>
<evidence type="ECO:0000313" key="6">
    <source>
        <dbReference type="EMBL" id="THD09248.1"/>
    </source>
</evidence>
<protein>
    <submittedName>
        <fullName evidence="6">Glycoside hydrolase family 31</fullName>
    </submittedName>
</protein>
<dbReference type="SUPFAM" id="SSF74650">
    <property type="entry name" value="Galactose mutarotase-like"/>
    <property type="match status" value="1"/>
</dbReference>